<evidence type="ECO:0000313" key="2">
    <source>
        <dbReference type="EMBL" id="GAA5532898.1"/>
    </source>
</evidence>
<accession>A0ABP9XE74</accession>
<protein>
    <recommendedName>
        <fullName evidence="1">SnoaL-like domain-containing protein</fullName>
    </recommendedName>
</protein>
<dbReference type="Pfam" id="PF12680">
    <property type="entry name" value="SnoaL_2"/>
    <property type="match status" value="1"/>
</dbReference>
<dbReference type="SUPFAM" id="SSF54427">
    <property type="entry name" value="NTF2-like"/>
    <property type="match status" value="1"/>
</dbReference>
<feature type="domain" description="SnoaL-like" evidence="1">
    <location>
        <begin position="10"/>
        <end position="106"/>
    </location>
</feature>
<dbReference type="InterPro" id="IPR032710">
    <property type="entry name" value="NTF2-like_dom_sf"/>
</dbReference>
<name>A0ABP9XE74_9DEIO</name>
<keyword evidence="3" id="KW-1185">Reference proteome</keyword>
<evidence type="ECO:0000259" key="1">
    <source>
        <dbReference type="Pfam" id="PF12680"/>
    </source>
</evidence>
<sequence>MSNAGELVDLYLAAWNEPDEDRRREIVARTYTEEATYVDPLMQGAGHSGITAMIGAAQAQFPGLRFRLASEVEAHHDHTRFSWELAPADGAAVARGTDVGQIVGGRFGTVVGFLDQMPAS</sequence>
<reference evidence="2 3" key="1">
    <citation type="submission" date="2024-02" db="EMBL/GenBank/DDBJ databases">
        <title>Deinococcus aluminii NBRC 112889.</title>
        <authorList>
            <person name="Ichikawa N."/>
            <person name="Katano-Makiyama Y."/>
            <person name="Hidaka K."/>
        </authorList>
    </citation>
    <scope>NUCLEOTIDE SEQUENCE [LARGE SCALE GENOMIC DNA]</scope>
    <source>
        <strain evidence="2 3">NBRC 112889</strain>
    </source>
</reference>
<comment type="caution">
    <text evidence="2">The sequence shown here is derived from an EMBL/GenBank/DDBJ whole genome shotgun (WGS) entry which is preliminary data.</text>
</comment>
<evidence type="ECO:0000313" key="3">
    <source>
        <dbReference type="Proteomes" id="UP001404956"/>
    </source>
</evidence>
<dbReference type="EMBL" id="BAABRV010000002">
    <property type="protein sequence ID" value="GAA5532898.1"/>
    <property type="molecule type" value="Genomic_DNA"/>
</dbReference>
<gene>
    <name evidence="2" type="ORF">Dalu01_01289</name>
</gene>
<dbReference type="InterPro" id="IPR037401">
    <property type="entry name" value="SnoaL-like"/>
</dbReference>
<dbReference type="Gene3D" id="3.10.450.50">
    <property type="match status" value="1"/>
</dbReference>
<proteinExistence type="predicted"/>
<dbReference type="RefSeq" id="WP_345452393.1">
    <property type="nucleotide sequence ID" value="NZ_BAABRV010000002.1"/>
</dbReference>
<organism evidence="2 3">
    <name type="scientific">Deinococcus aluminii</name>
    <dbReference type="NCBI Taxonomy" id="1656885"/>
    <lineage>
        <taxon>Bacteria</taxon>
        <taxon>Thermotogati</taxon>
        <taxon>Deinococcota</taxon>
        <taxon>Deinococci</taxon>
        <taxon>Deinococcales</taxon>
        <taxon>Deinococcaceae</taxon>
        <taxon>Deinococcus</taxon>
    </lineage>
</organism>
<dbReference type="Proteomes" id="UP001404956">
    <property type="component" value="Unassembled WGS sequence"/>
</dbReference>